<sequence length="67" mass="7455">MPDLQRNLQILTYKKPGDDKSPTRSWHVRSNNAGVSRLGPIGGGLYRGRAFTDYNAGPFKNVSEYEG</sequence>
<protein>
    <submittedName>
        <fullName evidence="2">Uncharacterized protein</fullName>
    </submittedName>
</protein>
<feature type="compositionally biased region" description="Polar residues" evidence="1">
    <location>
        <begin position="1"/>
        <end position="10"/>
    </location>
</feature>
<name>S8B4V4_PENO1</name>
<dbReference type="Proteomes" id="UP000019376">
    <property type="component" value="Unassembled WGS sequence"/>
</dbReference>
<keyword evidence="3" id="KW-1185">Reference proteome</keyword>
<dbReference type="HOGENOM" id="CLU_2813213_0_0_1"/>
<evidence type="ECO:0000313" key="3">
    <source>
        <dbReference type="Proteomes" id="UP000019376"/>
    </source>
</evidence>
<dbReference type="AlphaFoldDB" id="S8B4V4"/>
<reference evidence="2 3" key="1">
    <citation type="journal article" date="2013" name="PLoS ONE">
        <title>Genomic and secretomic analyses reveal unique features of the lignocellulolytic enzyme system of Penicillium decumbens.</title>
        <authorList>
            <person name="Liu G."/>
            <person name="Zhang L."/>
            <person name="Wei X."/>
            <person name="Zou G."/>
            <person name="Qin Y."/>
            <person name="Ma L."/>
            <person name="Li J."/>
            <person name="Zheng H."/>
            <person name="Wang S."/>
            <person name="Wang C."/>
            <person name="Xun L."/>
            <person name="Zhao G.-P."/>
            <person name="Zhou Z."/>
            <person name="Qu Y."/>
        </authorList>
    </citation>
    <scope>NUCLEOTIDE SEQUENCE [LARGE SCALE GENOMIC DNA]</scope>
    <source>
        <strain evidence="3">114-2 / CGMCC 5302</strain>
    </source>
</reference>
<feature type="region of interest" description="Disordered" evidence="1">
    <location>
        <begin position="1"/>
        <end position="27"/>
    </location>
</feature>
<evidence type="ECO:0000256" key="1">
    <source>
        <dbReference type="SAM" id="MobiDB-lite"/>
    </source>
</evidence>
<accession>S8B4V4</accession>
<proteinExistence type="predicted"/>
<gene>
    <name evidence="2" type="ORF">PDE_04562</name>
</gene>
<evidence type="ECO:0000313" key="2">
    <source>
        <dbReference type="EMBL" id="EPS29612.1"/>
    </source>
</evidence>
<organism evidence="2 3">
    <name type="scientific">Penicillium oxalicum (strain 114-2 / CGMCC 5302)</name>
    <name type="common">Penicillium decumbens</name>
    <dbReference type="NCBI Taxonomy" id="933388"/>
    <lineage>
        <taxon>Eukaryota</taxon>
        <taxon>Fungi</taxon>
        <taxon>Dikarya</taxon>
        <taxon>Ascomycota</taxon>
        <taxon>Pezizomycotina</taxon>
        <taxon>Eurotiomycetes</taxon>
        <taxon>Eurotiomycetidae</taxon>
        <taxon>Eurotiales</taxon>
        <taxon>Aspergillaceae</taxon>
        <taxon>Penicillium</taxon>
    </lineage>
</organism>
<dbReference type="EMBL" id="KB644412">
    <property type="protein sequence ID" value="EPS29612.1"/>
    <property type="molecule type" value="Genomic_DNA"/>
</dbReference>